<keyword evidence="3" id="KW-1185">Reference proteome</keyword>
<dbReference type="Gene3D" id="1.10.510.10">
    <property type="entry name" value="Transferase(Phosphotransferase) domain 1"/>
    <property type="match status" value="1"/>
</dbReference>
<protein>
    <recommendedName>
        <fullName evidence="1">Serine-threonine/tyrosine-protein kinase catalytic domain-containing protein</fullName>
    </recommendedName>
</protein>
<name>A0A397UM73_9GLOM</name>
<evidence type="ECO:0000313" key="2">
    <source>
        <dbReference type="EMBL" id="RIB09879.1"/>
    </source>
</evidence>
<dbReference type="Proteomes" id="UP000266673">
    <property type="component" value="Unassembled WGS sequence"/>
</dbReference>
<dbReference type="SUPFAM" id="SSF56112">
    <property type="entry name" value="Protein kinase-like (PK-like)"/>
    <property type="match status" value="1"/>
</dbReference>
<dbReference type="EMBL" id="QKWP01001316">
    <property type="protein sequence ID" value="RIB09879.1"/>
    <property type="molecule type" value="Genomic_DNA"/>
</dbReference>
<dbReference type="OrthoDB" id="2380154at2759"/>
<dbReference type="InterPro" id="IPR001245">
    <property type="entry name" value="Ser-Thr/Tyr_kinase_cat_dom"/>
</dbReference>
<accession>A0A397UM73</accession>
<reference evidence="2 3" key="1">
    <citation type="submission" date="2018-06" db="EMBL/GenBank/DDBJ databases">
        <title>Comparative genomics reveals the genomic features of Rhizophagus irregularis, R. cerebriforme, R. diaphanum and Gigaspora rosea, and their symbiotic lifestyle signature.</title>
        <authorList>
            <person name="Morin E."/>
            <person name="San Clemente H."/>
            <person name="Chen E.C.H."/>
            <person name="De La Providencia I."/>
            <person name="Hainaut M."/>
            <person name="Kuo A."/>
            <person name="Kohler A."/>
            <person name="Murat C."/>
            <person name="Tang N."/>
            <person name="Roy S."/>
            <person name="Loubradou J."/>
            <person name="Henrissat B."/>
            <person name="Grigoriev I.V."/>
            <person name="Corradi N."/>
            <person name="Roux C."/>
            <person name="Martin F.M."/>
        </authorList>
    </citation>
    <scope>NUCLEOTIDE SEQUENCE [LARGE SCALE GENOMIC DNA]</scope>
    <source>
        <strain evidence="2 3">DAOM 194757</strain>
    </source>
</reference>
<gene>
    <name evidence="2" type="ORF">C2G38_2207627</name>
</gene>
<comment type="caution">
    <text evidence="2">The sequence shown here is derived from an EMBL/GenBank/DDBJ whole genome shotgun (WGS) entry which is preliminary data.</text>
</comment>
<evidence type="ECO:0000313" key="3">
    <source>
        <dbReference type="Proteomes" id="UP000266673"/>
    </source>
</evidence>
<dbReference type="AlphaFoldDB" id="A0A397UM73"/>
<evidence type="ECO:0000259" key="1">
    <source>
        <dbReference type="Pfam" id="PF07714"/>
    </source>
</evidence>
<sequence>METTRQDEEVVDDKELINIDIALKDLNESKNFGPNFEFRHNYVELASSERPFSDRAHDIDLAFEIINEKLRPKVVEGTPEVYKNIMERCWNANPSERPDLSFLINNMKI</sequence>
<dbReference type="GO" id="GO:0004672">
    <property type="term" value="F:protein kinase activity"/>
    <property type="evidence" value="ECO:0007669"/>
    <property type="project" value="InterPro"/>
</dbReference>
<organism evidence="2 3">
    <name type="scientific">Gigaspora rosea</name>
    <dbReference type="NCBI Taxonomy" id="44941"/>
    <lineage>
        <taxon>Eukaryota</taxon>
        <taxon>Fungi</taxon>
        <taxon>Fungi incertae sedis</taxon>
        <taxon>Mucoromycota</taxon>
        <taxon>Glomeromycotina</taxon>
        <taxon>Glomeromycetes</taxon>
        <taxon>Diversisporales</taxon>
        <taxon>Gigasporaceae</taxon>
        <taxon>Gigaspora</taxon>
    </lineage>
</organism>
<dbReference type="Pfam" id="PF07714">
    <property type="entry name" value="PK_Tyr_Ser-Thr"/>
    <property type="match status" value="1"/>
</dbReference>
<dbReference type="STRING" id="44941.A0A397UM73"/>
<proteinExistence type="predicted"/>
<feature type="domain" description="Serine-threonine/tyrosine-protein kinase catalytic" evidence="1">
    <location>
        <begin position="47"/>
        <end position="106"/>
    </location>
</feature>
<dbReference type="InterPro" id="IPR011009">
    <property type="entry name" value="Kinase-like_dom_sf"/>
</dbReference>